<sequence length="112" mass="10876">MLVPHTARLLHQEAGRVAVTVRARRYAVASPEASGVAVAAGLLAAGRVRRGGADCAAAGLVAAGTAALAGAALAVAERLARFRAGRAGVGCAAAGASEVVEMLSEAAGVPFS</sequence>
<gene>
    <name evidence="1" type="ORF">EI293_18360</name>
</gene>
<protein>
    <submittedName>
        <fullName evidence="1">Uncharacterized protein</fullName>
    </submittedName>
</protein>
<evidence type="ECO:0000313" key="1">
    <source>
        <dbReference type="EMBL" id="RSK40906.1"/>
    </source>
</evidence>
<organism evidence="1 2">
    <name type="scientific">Hymenobacter perfusus</name>
    <dbReference type="NCBI Taxonomy" id="1236770"/>
    <lineage>
        <taxon>Bacteria</taxon>
        <taxon>Pseudomonadati</taxon>
        <taxon>Bacteroidota</taxon>
        <taxon>Cytophagia</taxon>
        <taxon>Cytophagales</taxon>
        <taxon>Hymenobacteraceae</taxon>
        <taxon>Hymenobacter</taxon>
    </lineage>
</organism>
<dbReference type="AlphaFoldDB" id="A0A3R9MA37"/>
<accession>A0A3R9MA37</accession>
<proteinExistence type="predicted"/>
<keyword evidence="2" id="KW-1185">Reference proteome</keyword>
<evidence type="ECO:0000313" key="2">
    <source>
        <dbReference type="Proteomes" id="UP000270291"/>
    </source>
</evidence>
<reference evidence="1 2" key="1">
    <citation type="submission" date="2018-12" db="EMBL/GenBank/DDBJ databases">
        <authorList>
            <person name="Feng G."/>
            <person name="Zhu H."/>
        </authorList>
    </citation>
    <scope>NUCLEOTIDE SEQUENCE [LARGE SCALE GENOMIC DNA]</scope>
    <source>
        <strain evidence="1 2">LMG 26000</strain>
    </source>
</reference>
<dbReference type="EMBL" id="RWIU01000007">
    <property type="protein sequence ID" value="RSK40906.1"/>
    <property type="molecule type" value="Genomic_DNA"/>
</dbReference>
<dbReference type="Proteomes" id="UP000270291">
    <property type="component" value="Unassembled WGS sequence"/>
</dbReference>
<comment type="caution">
    <text evidence="1">The sequence shown here is derived from an EMBL/GenBank/DDBJ whole genome shotgun (WGS) entry which is preliminary data.</text>
</comment>
<name>A0A3R9MA37_9BACT</name>